<evidence type="ECO:0000256" key="2">
    <source>
        <dbReference type="PROSITE-ProRule" id="PRU00191"/>
    </source>
</evidence>
<dbReference type="PANTHER" id="PTHR15127">
    <property type="entry name" value="HEAVYWEIGHT, ISOFORM A"/>
    <property type="match status" value="1"/>
</dbReference>
<dbReference type="InterPro" id="IPR000980">
    <property type="entry name" value="SH2"/>
</dbReference>
<feature type="region of interest" description="Disordered" evidence="3">
    <location>
        <begin position="15"/>
        <end position="115"/>
    </location>
</feature>
<proteinExistence type="predicted"/>
<dbReference type="GO" id="GO:0001784">
    <property type="term" value="F:phosphotyrosine residue binding"/>
    <property type="evidence" value="ECO:0007669"/>
    <property type="project" value="TreeGrafter"/>
</dbReference>
<dbReference type="STRING" id="52670.A0A2I4D4V5"/>
<dbReference type="PROSITE" id="PS50001">
    <property type="entry name" value="SH2"/>
    <property type="match status" value="1"/>
</dbReference>
<feature type="compositionally biased region" description="Basic and acidic residues" evidence="3">
    <location>
        <begin position="36"/>
        <end position="49"/>
    </location>
</feature>
<dbReference type="AlphaFoldDB" id="A0A2I4D4V5"/>
<dbReference type="RefSeq" id="XP_013887276.1">
    <property type="nucleotide sequence ID" value="XM_014031822.1"/>
</dbReference>
<dbReference type="OrthoDB" id="5914531at2759"/>
<evidence type="ECO:0000313" key="5">
    <source>
        <dbReference type="Proteomes" id="UP000192220"/>
    </source>
</evidence>
<evidence type="ECO:0000259" key="4">
    <source>
        <dbReference type="PROSITE" id="PS50001"/>
    </source>
</evidence>
<reference evidence="6" key="1">
    <citation type="submission" date="2025-08" db="UniProtKB">
        <authorList>
            <consortium name="RefSeq"/>
        </authorList>
    </citation>
    <scope>IDENTIFICATION</scope>
</reference>
<dbReference type="Pfam" id="PF00017">
    <property type="entry name" value="SH2"/>
    <property type="match status" value="1"/>
</dbReference>
<dbReference type="Proteomes" id="UP000192220">
    <property type="component" value="Unplaced"/>
</dbReference>
<feature type="compositionally biased region" description="Polar residues" evidence="3">
    <location>
        <begin position="63"/>
        <end position="77"/>
    </location>
</feature>
<sequence length="436" mass="47968">MAKWFRDLPIINLKNGHERVRSASESGPQTRPKHAFSRDSLKGNQRKDGGGVGGLLAGRNRKNSASELGRNINNNNAGYGGTVWESLTTGKGRKNSKNDSQTAGGPDETRQARSSSLAQAYISRMIKVDKQDKSPKLDGITELKASDNEKGRSDIKTTLIILEDYADPFDAEKTKEQREAERAGVNDGYMEPYDAQVIITEVRRRGSKDLLKVCVLLDRGQKEGKEEEGTPPSPNIYDTPYEDGLEGDSEGVWIPVTRPESDVRPAGEYELPWEWRKEDIVRALSAQFEAVDCSASKENISTTSRQQQQTLRQRNWSHKTLVSTSPSTSTSSSFPSSPILKLSPLTSASYPTLKPPPLSPSSSPTKLSPPSPTSPVAPLEGETVKMDSGLPLEKQSWYHGSVSRQQAEAQLQRCREASFLVRDSESGTSKYSIALK</sequence>
<dbReference type="InterPro" id="IPR051846">
    <property type="entry name" value="SH2_domain_adapters"/>
</dbReference>
<organism evidence="5 6">
    <name type="scientific">Austrofundulus limnaeus</name>
    <name type="common">Annual killifish</name>
    <dbReference type="NCBI Taxonomy" id="52670"/>
    <lineage>
        <taxon>Eukaryota</taxon>
        <taxon>Metazoa</taxon>
        <taxon>Chordata</taxon>
        <taxon>Craniata</taxon>
        <taxon>Vertebrata</taxon>
        <taxon>Euteleostomi</taxon>
        <taxon>Actinopterygii</taxon>
        <taxon>Neopterygii</taxon>
        <taxon>Teleostei</taxon>
        <taxon>Neoteleostei</taxon>
        <taxon>Acanthomorphata</taxon>
        <taxon>Ovalentaria</taxon>
        <taxon>Atherinomorphae</taxon>
        <taxon>Cyprinodontiformes</taxon>
        <taxon>Rivulidae</taxon>
        <taxon>Austrofundulus</taxon>
    </lineage>
</organism>
<keyword evidence="5" id="KW-1185">Reference proteome</keyword>
<feature type="compositionally biased region" description="Low complexity" evidence="3">
    <location>
        <begin position="301"/>
        <end position="347"/>
    </location>
</feature>
<feature type="domain" description="SH2" evidence="4">
    <location>
        <begin position="397"/>
        <end position="436"/>
    </location>
</feature>
<dbReference type="InParanoid" id="A0A2I4D4V5"/>
<dbReference type="InterPro" id="IPR036860">
    <property type="entry name" value="SH2_dom_sf"/>
</dbReference>
<dbReference type="Gene3D" id="3.30.505.10">
    <property type="entry name" value="SH2 domain"/>
    <property type="match status" value="1"/>
</dbReference>
<dbReference type="KEGG" id="alim:106534986"/>
<dbReference type="SUPFAM" id="SSF55550">
    <property type="entry name" value="SH2 domain"/>
    <property type="match status" value="1"/>
</dbReference>
<evidence type="ECO:0000313" key="6">
    <source>
        <dbReference type="RefSeq" id="XP_013887276.1"/>
    </source>
</evidence>
<dbReference type="PANTHER" id="PTHR15127:SF29">
    <property type="entry name" value="SH2 DOMAIN-CONTAINING ADAPTER PROTEIN E"/>
    <property type="match status" value="1"/>
</dbReference>
<gene>
    <name evidence="6" type="primary">LOC106534986</name>
</gene>
<evidence type="ECO:0000256" key="3">
    <source>
        <dbReference type="SAM" id="MobiDB-lite"/>
    </source>
</evidence>
<feature type="region of interest" description="Disordered" evidence="3">
    <location>
        <begin position="221"/>
        <end position="244"/>
    </location>
</feature>
<feature type="region of interest" description="Disordered" evidence="3">
    <location>
        <begin position="295"/>
        <end position="392"/>
    </location>
</feature>
<evidence type="ECO:0000256" key="1">
    <source>
        <dbReference type="ARBA" id="ARBA00022999"/>
    </source>
</evidence>
<dbReference type="GeneID" id="106534986"/>
<keyword evidence="1 2" id="KW-0727">SH2 domain</keyword>
<protein>
    <submittedName>
        <fullName evidence="6">SH2 domain-containing adapter protein E</fullName>
    </submittedName>
</protein>
<accession>A0A2I4D4V5</accession>
<name>A0A2I4D4V5_AUSLI</name>